<evidence type="ECO:0000313" key="7">
    <source>
        <dbReference type="Proteomes" id="UP000663722"/>
    </source>
</evidence>
<dbReference type="InterPro" id="IPR029021">
    <property type="entry name" value="Prot-tyrosine_phosphatase-like"/>
</dbReference>
<dbReference type="Proteomes" id="UP000663722">
    <property type="component" value="Chromosome"/>
</dbReference>
<dbReference type="Pfam" id="PF22741">
    <property type="entry name" value="PTP-NADK"/>
    <property type="match status" value="1"/>
</dbReference>
<protein>
    <submittedName>
        <fullName evidence="6">Tyrosine phosphatase domain-containing</fullName>
    </submittedName>
</protein>
<dbReference type="GO" id="GO:0016791">
    <property type="term" value="F:phosphatase activity"/>
    <property type="evidence" value="ECO:0007669"/>
    <property type="project" value="TreeGrafter"/>
</dbReference>
<organism evidence="6 7">
    <name type="scientific">Desulfonema magnum</name>
    <dbReference type="NCBI Taxonomy" id="45655"/>
    <lineage>
        <taxon>Bacteria</taxon>
        <taxon>Pseudomonadati</taxon>
        <taxon>Thermodesulfobacteriota</taxon>
        <taxon>Desulfobacteria</taxon>
        <taxon>Desulfobacterales</taxon>
        <taxon>Desulfococcaceae</taxon>
        <taxon>Desulfonema</taxon>
    </lineage>
</organism>
<dbReference type="InterPro" id="IPR020422">
    <property type="entry name" value="TYR_PHOSPHATASE_DUAL_dom"/>
</dbReference>
<dbReference type="InterPro" id="IPR000387">
    <property type="entry name" value="Tyr_Pase_dom"/>
</dbReference>
<feature type="domain" description="Tyrosine-protein phosphatase" evidence="4">
    <location>
        <begin position="47"/>
        <end position="193"/>
    </location>
</feature>
<dbReference type="AlphaFoldDB" id="A0A975BLM9"/>
<feature type="signal peptide" evidence="3">
    <location>
        <begin position="1"/>
        <end position="24"/>
    </location>
</feature>
<dbReference type="PROSITE" id="PS50054">
    <property type="entry name" value="TYR_PHOSPHATASE_DUAL"/>
    <property type="match status" value="1"/>
</dbReference>
<comment type="similarity">
    <text evidence="1">Belongs to the protein-tyrosine phosphatase family.</text>
</comment>
<dbReference type="KEGG" id="dmm:dnm_034410"/>
<evidence type="ECO:0000259" key="4">
    <source>
        <dbReference type="PROSITE" id="PS50054"/>
    </source>
</evidence>
<dbReference type="PROSITE" id="PS51257">
    <property type="entry name" value="PROKAR_LIPOPROTEIN"/>
    <property type="match status" value="1"/>
</dbReference>
<dbReference type="Gene3D" id="3.90.190.10">
    <property type="entry name" value="Protein tyrosine phosphatase superfamily"/>
    <property type="match status" value="1"/>
</dbReference>
<dbReference type="EMBL" id="CP061800">
    <property type="protein sequence ID" value="QTA87408.1"/>
    <property type="molecule type" value="Genomic_DNA"/>
</dbReference>
<proteinExistence type="inferred from homology"/>
<keyword evidence="7" id="KW-1185">Reference proteome</keyword>
<feature type="chain" id="PRO_5036872536" evidence="3">
    <location>
        <begin position="25"/>
        <end position="207"/>
    </location>
</feature>
<keyword evidence="3" id="KW-0732">Signal</keyword>
<dbReference type="PROSITE" id="PS50056">
    <property type="entry name" value="TYR_PHOSPHATASE_2"/>
    <property type="match status" value="1"/>
</dbReference>
<evidence type="ECO:0000256" key="1">
    <source>
        <dbReference type="ARBA" id="ARBA00009580"/>
    </source>
</evidence>
<dbReference type="PROSITE" id="PS00383">
    <property type="entry name" value="TYR_PHOSPHATASE_1"/>
    <property type="match status" value="1"/>
</dbReference>
<dbReference type="SUPFAM" id="SSF52799">
    <property type="entry name" value="(Phosphotyrosine protein) phosphatases II"/>
    <property type="match status" value="1"/>
</dbReference>
<evidence type="ECO:0000256" key="2">
    <source>
        <dbReference type="ARBA" id="ARBA00022801"/>
    </source>
</evidence>
<evidence type="ECO:0000313" key="6">
    <source>
        <dbReference type="EMBL" id="QTA87408.1"/>
    </source>
</evidence>
<reference evidence="6" key="1">
    <citation type="journal article" date="2021" name="Microb. Physiol.">
        <title>Proteogenomic Insights into the Physiology of Marine, Sulfate-Reducing, Filamentous Desulfonema limicola and Desulfonema magnum.</title>
        <authorList>
            <person name="Schnaars V."/>
            <person name="Wohlbrand L."/>
            <person name="Scheve S."/>
            <person name="Hinrichs C."/>
            <person name="Reinhardt R."/>
            <person name="Rabus R."/>
        </authorList>
    </citation>
    <scope>NUCLEOTIDE SEQUENCE</scope>
    <source>
        <strain evidence="6">4be13</strain>
    </source>
</reference>
<evidence type="ECO:0000259" key="5">
    <source>
        <dbReference type="PROSITE" id="PS50056"/>
    </source>
</evidence>
<keyword evidence="2" id="KW-0378">Hydrolase</keyword>
<evidence type="ECO:0000256" key="3">
    <source>
        <dbReference type="SAM" id="SignalP"/>
    </source>
</evidence>
<dbReference type="PANTHER" id="PTHR31126:SF72">
    <property type="entry name" value="DUAL SPECIFICITY PROTEIN PHOSPHATASE TPBA"/>
    <property type="match status" value="1"/>
</dbReference>
<dbReference type="InterPro" id="IPR055214">
    <property type="entry name" value="PTP-NADK"/>
</dbReference>
<feature type="domain" description="Tyrosine specific protein phosphatases" evidence="5">
    <location>
        <begin position="112"/>
        <end position="163"/>
    </location>
</feature>
<sequence>MNLKQKSVHLFIFFVLITAGCALATIEKDMIGTRPESWAKPMNIPGLPNLHQVSDSVYRGARPTAEGISHLKKMGIKTVINLRSLHSDQDEIGDTGLAYVHIPMKAWHVKEKDVVKFLQITTNKDCTPVFVHCKHGADRTGVMIAAYRLAVCGWNKQEAISEMTRGGFGYHKIWKNLITFIEKLDIEKIKKKTFSNQLSVISYQKYA</sequence>
<accession>A0A975BLM9</accession>
<dbReference type="PANTHER" id="PTHR31126">
    <property type="entry name" value="TYROSINE-PROTEIN PHOSPHATASE"/>
    <property type="match status" value="1"/>
</dbReference>
<dbReference type="InterPro" id="IPR016130">
    <property type="entry name" value="Tyr_Pase_AS"/>
</dbReference>
<dbReference type="RefSeq" id="WP_207682608.1">
    <property type="nucleotide sequence ID" value="NZ_CP061800.1"/>
</dbReference>
<gene>
    <name evidence="6" type="ORF">dnm_034410</name>
</gene>
<name>A0A975BLM9_9BACT</name>